<dbReference type="GO" id="GO:0042279">
    <property type="term" value="F:nitrite reductase (cytochrome, ammonia-forming) activity"/>
    <property type="evidence" value="ECO:0007669"/>
    <property type="project" value="UniProtKB-EC"/>
</dbReference>
<evidence type="ECO:0000256" key="6">
    <source>
        <dbReference type="ARBA" id="ARBA00022729"/>
    </source>
</evidence>
<dbReference type="GO" id="GO:0019645">
    <property type="term" value="P:anaerobic electron transport chain"/>
    <property type="evidence" value="ECO:0007669"/>
    <property type="project" value="TreeGrafter"/>
</dbReference>
<keyword evidence="7" id="KW-0106">Calcium</keyword>
<dbReference type="OrthoDB" id="9780421at2"/>
<comment type="caution">
    <text evidence="11">The sequence shown here is derived from an EMBL/GenBank/DDBJ whole genome shotgun (WGS) entry which is preliminary data.</text>
</comment>
<keyword evidence="8 11" id="KW-0560">Oxidoreductase</keyword>
<dbReference type="EMBL" id="APJX01000004">
    <property type="protein sequence ID" value="EMS79737.1"/>
    <property type="molecule type" value="Genomic_DNA"/>
</dbReference>
<evidence type="ECO:0000256" key="8">
    <source>
        <dbReference type="ARBA" id="ARBA00023002"/>
    </source>
</evidence>
<evidence type="ECO:0000256" key="1">
    <source>
        <dbReference type="ARBA" id="ARBA00004196"/>
    </source>
</evidence>
<gene>
    <name evidence="11" type="primary">nrfA1</name>
    <name evidence="11" type="ORF">Dpo_4c02890</name>
</gene>
<sequence>MLPEKLRELGPACYDCHLQDPLELTFKKDHLEKGLEMIGKKDPSRQELRILACAQCHITYSVPKDKDNQVAGDVTMPWRNGQWGDISIEGIIDVLLTDEFRLEWVQEITGFKMPFIRHPEFELFSRGSVHFKAGVACADCHMPFTRSGSYKISDHDVTSPLKADLRACAQCHTQSKEWLTDQIFHTQDRTTSLILRAGYGTATCARLFETLHQAQAKGAAVDNAVYSKAKDFYMQAFLRIVFINAENSVGFHNAAEAGRVLGDAVAFAGKSESLLRQLLAGVGMDPGLEVALDLGETLNNRGEAKLNFRPEQEFTDPFGIQDKLLSEHAKGL</sequence>
<keyword evidence="5" id="KW-0479">Metal-binding</keyword>
<evidence type="ECO:0000256" key="2">
    <source>
        <dbReference type="ARBA" id="ARBA00009288"/>
    </source>
</evidence>
<keyword evidence="4" id="KW-0349">Heme</keyword>
<dbReference type="PANTHER" id="PTHR30633:SF0">
    <property type="entry name" value="CYTOCHROME C-552"/>
    <property type="match status" value="1"/>
</dbReference>
<dbReference type="Gene3D" id="1.20.140.10">
    <property type="entry name" value="Butyryl-CoA Dehydrogenase, subunit A, domain 3"/>
    <property type="match status" value="1"/>
</dbReference>
<dbReference type="GO" id="GO:0030288">
    <property type="term" value="C:outer membrane-bounded periplasmic space"/>
    <property type="evidence" value="ECO:0007669"/>
    <property type="project" value="TreeGrafter"/>
</dbReference>
<dbReference type="Gene3D" id="1.10.1130.10">
    <property type="entry name" value="Flavocytochrome C3, Chain A"/>
    <property type="match status" value="1"/>
</dbReference>
<comment type="similarity">
    <text evidence="2">Belongs to the cytochrome c-552 family.</text>
</comment>
<keyword evidence="6" id="KW-0732">Signal</keyword>
<keyword evidence="12" id="KW-1185">Reference proteome</keyword>
<dbReference type="PATRIC" id="fig|1286635.3.peg.2331"/>
<organism evidence="11 12">
    <name type="scientific">Desulfotignum phosphitoxidans DSM 13687</name>
    <dbReference type="NCBI Taxonomy" id="1286635"/>
    <lineage>
        <taxon>Bacteria</taxon>
        <taxon>Pseudomonadati</taxon>
        <taxon>Thermodesulfobacteriota</taxon>
        <taxon>Desulfobacteria</taxon>
        <taxon>Desulfobacterales</taxon>
        <taxon>Desulfobacteraceae</taxon>
        <taxon>Desulfotignum</taxon>
    </lineage>
</organism>
<keyword evidence="9" id="KW-0408">Iron</keyword>
<reference evidence="11 12" key="1">
    <citation type="journal article" date="2013" name="Genome Announc.">
        <title>Draft Genome Sequence of Desulfotignum phosphitoxidans DSM 13687 Strain FiPS-3.</title>
        <authorList>
            <person name="Poehlein A."/>
            <person name="Daniel R."/>
            <person name="Simeonova D.D."/>
        </authorList>
    </citation>
    <scope>NUCLEOTIDE SEQUENCE [LARGE SCALE GENOMIC DNA]</scope>
    <source>
        <strain evidence="11 12">DSM 13687</strain>
    </source>
</reference>
<dbReference type="EC" id="1.7.2.2" evidence="3"/>
<protein>
    <recommendedName>
        <fullName evidence="3">nitrite reductase (cytochrome; ammonia-forming)</fullName>
        <ecNumber evidence="3">1.7.2.2</ecNumber>
    </recommendedName>
</protein>
<evidence type="ECO:0000256" key="9">
    <source>
        <dbReference type="ARBA" id="ARBA00023004"/>
    </source>
</evidence>
<dbReference type="InterPro" id="IPR036280">
    <property type="entry name" value="Multihaem_cyt_sf"/>
</dbReference>
<evidence type="ECO:0000256" key="3">
    <source>
        <dbReference type="ARBA" id="ARBA00011887"/>
    </source>
</evidence>
<evidence type="ECO:0000256" key="4">
    <source>
        <dbReference type="ARBA" id="ARBA00022617"/>
    </source>
</evidence>
<comment type="subcellular location">
    <subcellularLocation>
        <location evidence="1">Cell envelope</location>
    </subcellularLocation>
</comment>
<evidence type="ECO:0000256" key="10">
    <source>
        <dbReference type="ARBA" id="ARBA00049131"/>
    </source>
</evidence>
<dbReference type="SUPFAM" id="SSF48695">
    <property type="entry name" value="Multiheme cytochromes"/>
    <property type="match status" value="1"/>
</dbReference>
<dbReference type="Proteomes" id="UP000014216">
    <property type="component" value="Unassembled WGS sequence"/>
</dbReference>
<evidence type="ECO:0000256" key="5">
    <source>
        <dbReference type="ARBA" id="ARBA00022723"/>
    </source>
</evidence>
<dbReference type="PANTHER" id="PTHR30633">
    <property type="entry name" value="CYTOCHROME C-552 RESPIRATORY NITRITE REDUCTASE"/>
    <property type="match status" value="1"/>
</dbReference>
<evidence type="ECO:0000313" key="11">
    <source>
        <dbReference type="EMBL" id="EMS79737.1"/>
    </source>
</evidence>
<dbReference type="InterPro" id="IPR003321">
    <property type="entry name" value="Cyt_c552"/>
</dbReference>
<evidence type="ECO:0000256" key="7">
    <source>
        <dbReference type="ARBA" id="ARBA00022837"/>
    </source>
</evidence>
<evidence type="ECO:0000313" key="12">
    <source>
        <dbReference type="Proteomes" id="UP000014216"/>
    </source>
</evidence>
<name>S0G5H6_9BACT</name>
<dbReference type="AlphaFoldDB" id="S0G5H6"/>
<proteinExistence type="inferred from homology"/>
<accession>S0G5H6</accession>
<dbReference type="GO" id="GO:0020037">
    <property type="term" value="F:heme binding"/>
    <property type="evidence" value="ECO:0007669"/>
    <property type="project" value="TreeGrafter"/>
</dbReference>
<dbReference type="Pfam" id="PF02335">
    <property type="entry name" value="Cytochrom_C552"/>
    <property type="match status" value="1"/>
</dbReference>
<comment type="catalytic activity">
    <reaction evidence="10">
        <text>6 Fe(III)-[cytochrome c] + NH4(+) + 2 H2O = 6 Fe(II)-[cytochrome c] + nitrite + 8 H(+)</text>
        <dbReference type="Rhea" id="RHEA:13089"/>
        <dbReference type="Rhea" id="RHEA-COMP:10350"/>
        <dbReference type="Rhea" id="RHEA-COMP:14399"/>
        <dbReference type="ChEBI" id="CHEBI:15377"/>
        <dbReference type="ChEBI" id="CHEBI:15378"/>
        <dbReference type="ChEBI" id="CHEBI:16301"/>
        <dbReference type="ChEBI" id="CHEBI:28938"/>
        <dbReference type="ChEBI" id="CHEBI:29033"/>
        <dbReference type="ChEBI" id="CHEBI:29034"/>
        <dbReference type="EC" id="1.7.2.2"/>
    </reaction>
</comment>
<dbReference type="GO" id="GO:0046872">
    <property type="term" value="F:metal ion binding"/>
    <property type="evidence" value="ECO:0007669"/>
    <property type="project" value="UniProtKB-KW"/>
</dbReference>